<keyword evidence="2" id="KW-0812">Transmembrane</keyword>
<protein>
    <submittedName>
        <fullName evidence="3">Uncharacterized protein</fullName>
    </submittedName>
</protein>
<feature type="region of interest" description="Disordered" evidence="1">
    <location>
        <begin position="1"/>
        <end position="35"/>
    </location>
</feature>
<accession>A0AAV4D1I6</accession>
<dbReference type="EMBL" id="BLXT01007308">
    <property type="protein sequence ID" value="GFO38007.1"/>
    <property type="molecule type" value="Genomic_DNA"/>
</dbReference>
<keyword evidence="4" id="KW-1185">Reference proteome</keyword>
<name>A0AAV4D1I6_9GAST</name>
<evidence type="ECO:0000256" key="2">
    <source>
        <dbReference type="SAM" id="Phobius"/>
    </source>
</evidence>
<feature type="compositionally biased region" description="Pro residues" evidence="1">
    <location>
        <begin position="1"/>
        <end position="10"/>
    </location>
</feature>
<gene>
    <name evidence="3" type="ORF">PoB_006451200</name>
</gene>
<evidence type="ECO:0000256" key="1">
    <source>
        <dbReference type="SAM" id="MobiDB-lite"/>
    </source>
</evidence>
<keyword evidence="2" id="KW-1133">Transmembrane helix</keyword>
<feature type="transmembrane region" description="Helical" evidence="2">
    <location>
        <begin position="47"/>
        <end position="69"/>
    </location>
</feature>
<dbReference type="AlphaFoldDB" id="A0AAV4D1I6"/>
<dbReference type="Proteomes" id="UP000735302">
    <property type="component" value="Unassembled WGS sequence"/>
</dbReference>
<reference evidence="3 4" key="1">
    <citation type="journal article" date="2021" name="Elife">
        <title>Chloroplast acquisition without the gene transfer in kleptoplastic sea slugs, Plakobranchus ocellatus.</title>
        <authorList>
            <person name="Maeda T."/>
            <person name="Takahashi S."/>
            <person name="Yoshida T."/>
            <person name="Shimamura S."/>
            <person name="Takaki Y."/>
            <person name="Nagai Y."/>
            <person name="Toyoda A."/>
            <person name="Suzuki Y."/>
            <person name="Arimoto A."/>
            <person name="Ishii H."/>
            <person name="Satoh N."/>
            <person name="Nishiyama T."/>
            <person name="Hasebe M."/>
            <person name="Maruyama T."/>
            <person name="Minagawa J."/>
            <person name="Obokata J."/>
            <person name="Shigenobu S."/>
        </authorList>
    </citation>
    <scope>NUCLEOTIDE SEQUENCE [LARGE SCALE GENOMIC DNA]</scope>
</reference>
<proteinExistence type="predicted"/>
<organism evidence="3 4">
    <name type="scientific">Plakobranchus ocellatus</name>
    <dbReference type="NCBI Taxonomy" id="259542"/>
    <lineage>
        <taxon>Eukaryota</taxon>
        <taxon>Metazoa</taxon>
        <taxon>Spiralia</taxon>
        <taxon>Lophotrochozoa</taxon>
        <taxon>Mollusca</taxon>
        <taxon>Gastropoda</taxon>
        <taxon>Heterobranchia</taxon>
        <taxon>Euthyneura</taxon>
        <taxon>Panpulmonata</taxon>
        <taxon>Sacoglossa</taxon>
        <taxon>Placobranchoidea</taxon>
        <taxon>Plakobranchidae</taxon>
        <taxon>Plakobranchus</taxon>
    </lineage>
</organism>
<evidence type="ECO:0000313" key="4">
    <source>
        <dbReference type="Proteomes" id="UP000735302"/>
    </source>
</evidence>
<sequence length="92" mass="9987">MNNAPQPPQPALNYGYTTPPASTAPMAQDSYHGEHFGHTSAPHSFGLIRFLVSCASAVVSFSCCNHCSFQKVTMRERKSTIPQRSVLSSNTT</sequence>
<keyword evidence="2" id="KW-0472">Membrane</keyword>
<evidence type="ECO:0000313" key="3">
    <source>
        <dbReference type="EMBL" id="GFO38007.1"/>
    </source>
</evidence>
<comment type="caution">
    <text evidence="3">The sequence shown here is derived from an EMBL/GenBank/DDBJ whole genome shotgun (WGS) entry which is preliminary data.</text>
</comment>